<keyword evidence="2" id="KW-1185">Reference proteome</keyword>
<gene>
    <name evidence="1" type="ORF">Phou_101830</name>
</gene>
<dbReference type="EMBL" id="BLPF01000005">
    <property type="protein sequence ID" value="GFJ86003.1"/>
    <property type="molecule type" value="Genomic_DNA"/>
</dbReference>
<evidence type="ECO:0000313" key="1">
    <source>
        <dbReference type="EMBL" id="GFJ86003.1"/>
    </source>
</evidence>
<dbReference type="RefSeq" id="WP_246274849.1">
    <property type="nucleotide sequence ID" value="NZ_BAABGO010000002.1"/>
</dbReference>
<name>A0A6V8KLL0_9ACTN</name>
<comment type="caution">
    <text evidence="1">The sequence shown here is derived from an EMBL/GenBank/DDBJ whole genome shotgun (WGS) entry which is preliminary data.</text>
</comment>
<evidence type="ECO:0008006" key="3">
    <source>
        <dbReference type="Google" id="ProtNLM"/>
    </source>
</evidence>
<proteinExistence type="predicted"/>
<dbReference type="AlphaFoldDB" id="A0A6V8KLL0"/>
<reference evidence="1 2" key="1">
    <citation type="submission" date="2020-03" db="EMBL/GenBank/DDBJ databases">
        <title>Whole genome shotgun sequence of Phytohabitans houttuyneae NBRC 108639.</title>
        <authorList>
            <person name="Komaki H."/>
            <person name="Tamura T."/>
        </authorList>
    </citation>
    <scope>NUCLEOTIDE SEQUENCE [LARGE SCALE GENOMIC DNA]</scope>
    <source>
        <strain evidence="1 2">NBRC 108639</strain>
    </source>
</reference>
<reference evidence="1 2" key="2">
    <citation type="submission" date="2020-03" db="EMBL/GenBank/DDBJ databases">
        <authorList>
            <person name="Ichikawa N."/>
            <person name="Kimura A."/>
            <person name="Kitahashi Y."/>
            <person name="Uohara A."/>
        </authorList>
    </citation>
    <scope>NUCLEOTIDE SEQUENCE [LARGE SCALE GENOMIC DNA]</scope>
    <source>
        <strain evidence="1 2">NBRC 108639</strain>
    </source>
</reference>
<dbReference type="Proteomes" id="UP000482800">
    <property type="component" value="Unassembled WGS sequence"/>
</dbReference>
<organism evidence="1 2">
    <name type="scientific">Phytohabitans houttuyneae</name>
    <dbReference type="NCBI Taxonomy" id="1076126"/>
    <lineage>
        <taxon>Bacteria</taxon>
        <taxon>Bacillati</taxon>
        <taxon>Actinomycetota</taxon>
        <taxon>Actinomycetes</taxon>
        <taxon>Micromonosporales</taxon>
        <taxon>Micromonosporaceae</taxon>
    </lineage>
</organism>
<evidence type="ECO:0000313" key="2">
    <source>
        <dbReference type="Proteomes" id="UP000482800"/>
    </source>
</evidence>
<protein>
    <recommendedName>
        <fullName evidence="3">FAD-binding domain-containing protein</fullName>
    </recommendedName>
</protein>
<sequence length="72" mass="7924">MRAGGDVAAALGEYDRRRRPRAQGVARAALRTGRFGQQLRNPLAIALRNAAMRLTPHRVALRSMASQADWTP</sequence>
<accession>A0A6V8KLL0</accession>